<dbReference type="InterPro" id="IPR001307">
    <property type="entry name" value="Thiosulphate_STrfase_CS"/>
</dbReference>
<dbReference type="EMBL" id="CP003221">
    <property type="protein sequence ID" value="EGJ48869.1"/>
    <property type="molecule type" value="Genomic_DNA"/>
</dbReference>
<dbReference type="eggNOG" id="COG0607">
    <property type="taxonomic scope" value="Bacteria"/>
</dbReference>
<dbReference type="PROSITE" id="PS50206">
    <property type="entry name" value="RHODANESE_3"/>
    <property type="match status" value="1"/>
</dbReference>
<dbReference type="InterPro" id="IPR001763">
    <property type="entry name" value="Rhodanese-like_dom"/>
</dbReference>
<gene>
    <name evidence="2" type="ORF">Desaf_0516</name>
</gene>
<evidence type="ECO:0000313" key="2">
    <source>
        <dbReference type="EMBL" id="EGJ48869.1"/>
    </source>
</evidence>
<proteinExistence type="predicted"/>
<dbReference type="RefSeq" id="WP_014258711.1">
    <property type="nucleotide sequence ID" value="NC_016629.1"/>
</dbReference>
<dbReference type="GO" id="GO:0004792">
    <property type="term" value="F:thiosulfate-cyanide sulfurtransferase activity"/>
    <property type="evidence" value="ECO:0007669"/>
    <property type="project" value="InterPro"/>
</dbReference>
<evidence type="ECO:0000259" key="1">
    <source>
        <dbReference type="PROSITE" id="PS50206"/>
    </source>
</evidence>
<dbReference type="PROSITE" id="PS00380">
    <property type="entry name" value="RHODANESE_1"/>
    <property type="match status" value="1"/>
</dbReference>
<dbReference type="InterPro" id="IPR050229">
    <property type="entry name" value="GlpE_sulfurtransferase"/>
</dbReference>
<dbReference type="InterPro" id="IPR036873">
    <property type="entry name" value="Rhodanese-like_dom_sf"/>
</dbReference>
<dbReference type="AlphaFoldDB" id="F3YVR1"/>
<keyword evidence="3" id="KW-1185">Reference proteome</keyword>
<dbReference type="Pfam" id="PF00581">
    <property type="entry name" value="Rhodanese"/>
    <property type="match status" value="1"/>
</dbReference>
<feature type="domain" description="Rhodanese" evidence="1">
    <location>
        <begin position="43"/>
        <end position="133"/>
    </location>
</feature>
<evidence type="ECO:0000313" key="3">
    <source>
        <dbReference type="Proteomes" id="UP000007844"/>
    </source>
</evidence>
<sequence>MAPKKSLVTQYPAADPTDAARHFLARLSVETDPSDVHHDLQQGVETFVVVDVRAPEAFAKGHVPGAVSLPHRTISSETTARLPQDKLLVVYAWGPHCNAAQKGAAKLAGLGFRVKEMIGGFQYWQSEGYPVVSG</sequence>
<dbReference type="HOGENOM" id="CLU_089574_4_1_7"/>
<dbReference type="PANTHER" id="PTHR43031:SF1">
    <property type="entry name" value="PYRIDINE NUCLEOTIDE-DISULPHIDE OXIDOREDUCTASE"/>
    <property type="match status" value="1"/>
</dbReference>
<dbReference type="Gene3D" id="3.40.250.10">
    <property type="entry name" value="Rhodanese-like domain"/>
    <property type="match status" value="1"/>
</dbReference>
<dbReference type="Proteomes" id="UP000007844">
    <property type="component" value="Chromosome"/>
</dbReference>
<dbReference type="STRING" id="690850.Desaf_0516"/>
<organism evidence="2 3">
    <name type="scientific">Desulfocurvibacter africanus subsp. africanus str. Walvis Bay</name>
    <dbReference type="NCBI Taxonomy" id="690850"/>
    <lineage>
        <taxon>Bacteria</taxon>
        <taxon>Pseudomonadati</taxon>
        <taxon>Thermodesulfobacteriota</taxon>
        <taxon>Desulfovibrionia</taxon>
        <taxon>Desulfovibrionales</taxon>
        <taxon>Desulfovibrionaceae</taxon>
        <taxon>Desulfocurvibacter</taxon>
    </lineage>
</organism>
<dbReference type="KEGG" id="daf:Desaf_0516"/>
<reference evidence="2 3" key="1">
    <citation type="journal article" date="2011" name="J. Bacteriol.">
        <title>Genome sequence of the mercury-methylating and pleomorphic Desulfovibrio africanus Strain Walvis Bay.</title>
        <authorList>
            <person name="Brown S.D."/>
            <person name="Wall J.D."/>
            <person name="Kucken A.M."/>
            <person name="Gilmour C.C."/>
            <person name="Podar M."/>
            <person name="Brandt C.C."/>
            <person name="Teshima H."/>
            <person name="Detter J.C."/>
            <person name="Han C.S."/>
            <person name="Land M.L."/>
            <person name="Lucas S."/>
            <person name="Han J."/>
            <person name="Pennacchio L."/>
            <person name="Nolan M."/>
            <person name="Pitluck S."/>
            <person name="Woyke T."/>
            <person name="Goodwin L."/>
            <person name="Palumbo A.V."/>
            <person name="Elias D.A."/>
        </authorList>
    </citation>
    <scope>NUCLEOTIDE SEQUENCE [LARGE SCALE GENOMIC DNA]</scope>
    <source>
        <strain evidence="2 3">Walvis Bay</strain>
    </source>
</reference>
<accession>F3YVR1</accession>
<name>F3YVR1_DESAF</name>
<dbReference type="PANTHER" id="PTHR43031">
    <property type="entry name" value="FAD-DEPENDENT OXIDOREDUCTASE"/>
    <property type="match status" value="1"/>
</dbReference>
<dbReference type="SUPFAM" id="SSF52821">
    <property type="entry name" value="Rhodanese/Cell cycle control phosphatase"/>
    <property type="match status" value="1"/>
</dbReference>
<protein>
    <submittedName>
        <fullName evidence="2">Rhodanese-like protein</fullName>
    </submittedName>
</protein>
<dbReference type="CDD" id="cd01521">
    <property type="entry name" value="RHOD_PspE2"/>
    <property type="match status" value="1"/>
</dbReference>
<dbReference type="SMART" id="SM00450">
    <property type="entry name" value="RHOD"/>
    <property type="match status" value="1"/>
</dbReference>